<feature type="domain" description="Glycosyltransferase 2-like" evidence="4">
    <location>
        <begin position="280"/>
        <end position="389"/>
    </location>
</feature>
<evidence type="ECO:0000313" key="5">
    <source>
        <dbReference type="EMBL" id="MEI4801741.1"/>
    </source>
</evidence>
<keyword evidence="2 5" id="KW-0328">Glycosyltransferase</keyword>
<dbReference type="Gene3D" id="3.90.550.10">
    <property type="entry name" value="Spore Coat Polysaccharide Biosynthesis Protein SpsA, Chain A"/>
    <property type="match status" value="2"/>
</dbReference>
<proteinExistence type="inferred from homology"/>
<dbReference type="PANTHER" id="PTHR43398">
    <property type="entry name" value="DOLICHOL-PHOSPHATE MANNOSYLTRANSFERASE SUBUNIT 1"/>
    <property type="match status" value="1"/>
</dbReference>
<name>A0ABU8FIL6_9BACI</name>
<evidence type="ECO:0000313" key="6">
    <source>
        <dbReference type="Proteomes" id="UP001372526"/>
    </source>
</evidence>
<dbReference type="InterPro" id="IPR039528">
    <property type="entry name" value="DPM1-like"/>
</dbReference>
<keyword evidence="3 5" id="KW-0808">Transferase</keyword>
<dbReference type="GO" id="GO:0016757">
    <property type="term" value="F:glycosyltransferase activity"/>
    <property type="evidence" value="ECO:0007669"/>
    <property type="project" value="UniProtKB-KW"/>
</dbReference>
<dbReference type="InterPro" id="IPR001173">
    <property type="entry name" value="Glyco_trans_2-like"/>
</dbReference>
<dbReference type="Pfam" id="PF00535">
    <property type="entry name" value="Glycos_transf_2"/>
    <property type="match status" value="2"/>
</dbReference>
<dbReference type="PANTHER" id="PTHR43398:SF1">
    <property type="entry name" value="DOLICHOL-PHOSPHATE MANNOSYLTRANSFERASE SUBUNIT 1"/>
    <property type="match status" value="1"/>
</dbReference>
<evidence type="ECO:0000256" key="1">
    <source>
        <dbReference type="ARBA" id="ARBA00006739"/>
    </source>
</evidence>
<dbReference type="CDD" id="cd04179">
    <property type="entry name" value="DPM_DPG-synthase_like"/>
    <property type="match status" value="1"/>
</dbReference>
<organism evidence="5 6">
    <name type="scientific">Bacillus bruguierae</name>
    <dbReference type="NCBI Taxonomy" id="3127667"/>
    <lineage>
        <taxon>Bacteria</taxon>
        <taxon>Bacillati</taxon>
        <taxon>Bacillota</taxon>
        <taxon>Bacilli</taxon>
        <taxon>Bacillales</taxon>
        <taxon>Bacillaceae</taxon>
        <taxon>Bacillus</taxon>
    </lineage>
</organism>
<keyword evidence="6" id="KW-1185">Reference proteome</keyword>
<dbReference type="SUPFAM" id="SSF53448">
    <property type="entry name" value="Nucleotide-diphospho-sugar transferases"/>
    <property type="match status" value="2"/>
</dbReference>
<comment type="similarity">
    <text evidence="1">Belongs to the glycosyltransferase 2 family.</text>
</comment>
<dbReference type="InterPro" id="IPR029044">
    <property type="entry name" value="Nucleotide-diphossugar_trans"/>
</dbReference>
<evidence type="ECO:0000259" key="4">
    <source>
        <dbReference type="Pfam" id="PF00535"/>
    </source>
</evidence>
<feature type="domain" description="Glycosyltransferase 2-like" evidence="4">
    <location>
        <begin position="6"/>
        <end position="140"/>
    </location>
</feature>
<reference evidence="5 6" key="1">
    <citation type="submission" date="2024-01" db="EMBL/GenBank/DDBJ databases">
        <title>Seven novel Bacillus-like species.</title>
        <authorList>
            <person name="Liu G."/>
        </authorList>
    </citation>
    <scope>NUCLEOTIDE SEQUENCE [LARGE SCALE GENOMIC DNA]</scope>
    <source>
        <strain evidence="5 6">FJAT-51639</strain>
    </source>
</reference>
<comment type="caution">
    <text evidence="5">The sequence shown here is derived from an EMBL/GenBank/DDBJ whole genome shotgun (WGS) entry which is preliminary data.</text>
</comment>
<accession>A0ABU8FIL6</accession>
<dbReference type="Proteomes" id="UP001372526">
    <property type="component" value="Unassembled WGS sequence"/>
</dbReference>
<gene>
    <name evidence="5" type="ORF">WAZ07_10445</name>
</gene>
<dbReference type="RefSeq" id="WP_336472391.1">
    <property type="nucleotide sequence ID" value="NZ_JBAWSX010000005.1"/>
</dbReference>
<dbReference type="EMBL" id="JBAWSX010000005">
    <property type="protein sequence ID" value="MEI4801741.1"/>
    <property type="molecule type" value="Genomic_DNA"/>
</dbReference>
<evidence type="ECO:0000256" key="2">
    <source>
        <dbReference type="ARBA" id="ARBA00022676"/>
    </source>
</evidence>
<protein>
    <submittedName>
        <fullName evidence="5">Glycosyltransferase</fullName>
        <ecNumber evidence="5">2.4.-.-</ecNumber>
    </submittedName>
</protein>
<sequence>MCKKLSIIIPVYNEEKTLQDVLQTYQQLNPFEIIVVANGCNDKSVEIAKDNHCRVLIYDEPLGHNVGRAIGAKEAKGDILLFVDADFTIDPATLEQFLKPLMERKTDVVLNNLNYIFYKRQIPHSTTIWRQVTNRFFHRSDLGIDSLVSVPNAMTKEVIDKIGVDSLANPTLAHLRIIQQKFRIFNDMQIDVISVNRFSTQQHLNTAKTLSVSEKRIIGNHIEAMAAWFKDVQHPRANYSDGDRKRDIVEGLKLKKQEYMPKIIGGWGKRSQNYGGKQVSIIIPVQNEENVIGAIIKEVRKIDPFEIIIVVNGTTDKTAEVAKSYGATIIVYEEELGNDTGRAVGAYFAKGDILLFIDGDFVIPATDLLPFIYEVQHGVDLALNNLEHYLAYRFPFHIVTACKYAINLACDRKDLGIGSTTAIPHAFSKKCIDEIGFETLVSPVYSQMKTILDGYNVKNVHRVEVDQMNKIRPDKHFAKNKGELPPSTTRIVGDHIEGISYLIKRMGKRGLF</sequence>
<dbReference type="EC" id="2.4.-.-" evidence="5"/>
<evidence type="ECO:0000256" key="3">
    <source>
        <dbReference type="ARBA" id="ARBA00022679"/>
    </source>
</evidence>